<evidence type="ECO:0000259" key="14">
    <source>
        <dbReference type="Pfam" id="PF00593"/>
    </source>
</evidence>
<evidence type="ECO:0000256" key="7">
    <source>
        <dbReference type="ARBA" id="ARBA00023065"/>
    </source>
</evidence>
<keyword evidence="4" id="KW-0410">Iron transport</keyword>
<dbReference type="AlphaFoldDB" id="A0AA42CT56"/>
<evidence type="ECO:0000256" key="9">
    <source>
        <dbReference type="ARBA" id="ARBA00023136"/>
    </source>
</evidence>
<feature type="signal peptide" evidence="13">
    <location>
        <begin position="1"/>
        <end position="25"/>
    </location>
</feature>
<dbReference type="InterPro" id="IPR036942">
    <property type="entry name" value="Beta-barrel_TonB_sf"/>
</dbReference>
<dbReference type="Gene3D" id="2.40.170.20">
    <property type="entry name" value="TonB-dependent receptor, beta-barrel domain"/>
    <property type="match status" value="1"/>
</dbReference>
<keyword evidence="5 11" id="KW-0812">Transmembrane</keyword>
<dbReference type="InterPro" id="IPR039426">
    <property type="entry name" value="TonB-dep_rcpt-like"/>
</dbReference>
<reference evidence="16" key="1">
    <citation type="submission" date="2022-06" db="EMBL/GenBank/DDBJ databases">
        <title>Sphingomonas sp. nov. isolated from rhizosphere soil of tomato.</title>
        <authorList>
            <person name="Dong H."/>
            <person name="Gao R."/>
        </authorList>
    </citation>
    <scope>NUCLEOTIDE SEQUENCE</scope>
    <source>
        <strain evidence="16">MMSM24</strain>
    </source>
</reference>
<dbReference type="RefSeq" id="WP_265268041.1">
    <property type="nucleotide sequence ID" value="NZ_JANFAV010000002.1"/>
</dbReference>
<dbReference type="GO" id="GO:0006826">
    <property type="term" value="P:iron ion transport"/>
    <property type="evidence" value="ECO:0007669"/>
    <property type="project" value="UniProtKB-KW"/>
</dbReference>
<name>A0AA42CT56_9SPHN</name>
<keyword evidence="7" id="KW-0406">Ion transport</keyword>
<dbReference type="PROSITE" id="PS52016">
    <property type="entry name" value="TONB_DEPENDENT_REC_3"/>
    <property type="match status" value="1"/>
</dbReference>
<protein>
    <submittedName>
        <fullName evidence="16">TonB-dependent receptor</fullName>
    </submittedName>
</protein>
<comment type="similarity">
    <text evidence="11 12">Belongs to the TonB-dependent receptor family.</text>
</comment>
<dbReference type="PANTHER" id="PTHR32552">
    <property type="entry name" value="FERRICHROME IRON RECEPTOR-RELATED"/>
    <property type="match status" value="1"/>
</dbReference>
<evidence type="ECO:0000256" key="13">
    <source>
        <dbReference type="SAM" id="SignalP"/>
    </source>
</evidence>
<dbReference type="EMBL" id="JANFAV010000002">
    <property type="protein sequence ID" value="MCW6534063.1"/>
    <property type="molecule type" value="Genomic_DNA"/>
</dbReference>
<comment type="subcellular location">
    <subcellularLocation>
        <location evidence="1 11">Cell outer membrane</location>
        <topology evidence="1 11">Multi-pass membrane protein</topology>
    </subcellularLocation>
</comment>
<dbReference type="CDD" id="cd01347">
    <property type="entry name" value="ligand_gated_channel"/>
    <property type="match status" value="1"/>
</dbReference>
<evidence type="ECO:0000259" key="15">
    <source>
        <dbReference type="Pfam" id="PF07715"/>
    </source>
</evidence>
<dbReference type="GO" id="GO:0009279">
    <property type="term" value="C:cell outer membrane"/>
    <property type="evidence" value="ECO:0007669"/>
    <property type="project" value="UniProtKB-SubCell"/>
</dbReference>
<comment type="caution">
    <text evidence="16">The sequence shown here is derived from an EMBL/GenBank/DDBJ whole genome shotgun (WGS) entry which is preliminary data.</text>
</comment>
<evidence type="ECO:0000256" key="2">
    <source>
        <dbReference type="ARBA" id="ARBA00022448"/>
    </source>
</evidence>
<keyword evidence="17" id="KW-1185">Reference proteome</keyword>
<evidence type="ECO:0000256" key="11">
    <source>
        <dbReference type="PROSITE-ProRule" id="PRU01360"/>
    </source>
</evidence>
<evidence type="ECO:0000256" key="8">
    <source>
        <dbReference type="ARBA" id="ARBA00023077"/>
    </source>
</evidence>
<keyword evidence="8 12" id="KW-0798">TonB box</keyword>
<dbReference type="InterPro" id="IPR012910">
    <property type="entry name" value="Plug_dom"/>
</dbReference>
<evidence type="ECO:0000313" key="17">
    <source>
        <dbReference type="Proteomes" id="UP001165565"/>
    </source>
</evidence>
<evidence type="ECO:0000256" key="10">
    <source>
        <dbReference type="ARBA" id="ARBA00023237"/>
    </source>
</evidence>
<evidence type="ECO:0000256" key="5">
    <source>
        <dbReference type="ARBA" id="ARBA00022692"/>
    </source>
</evidence>
<keyword evidence="6" id="KW-0408">Iron</keyword>
<evidence type="ECO:0000256" key="1">
    <source>
        <dbReference type="ARBA" id="ARBA00004571"/>
    </source>
</evidence>
<evidence type="ECO:0000256" key="3">
    <source>
        <dbReference type="ARBA" id="ARBA00022452"/>
    </source>
</evidence>
<evidence type="ECO:0000313" key="16">
    <source>
        <dbReference type="EMBL" id="MCW6534063.1"/>
    </source>
</evidence>
<feature type="chain" id="PRO_5041395513" evidence="13">
    <location>
        <begin position="26"/>
        <end position="755"/>
    </location>
</feature>
<accession>A0AA42CT56</accession>
<feature type="domain" description="TonB-dependent receptor plug" evidence="15">
    <location>
        <begin position="58"/>
        <end position="165"/>
    </location>
</feature>
<evidence type="ECO:0000256" key="4">
    <source>
        <dbReference type="ARBA" id="ARBA00022496"/>
    </source>
</evidence>
<organism evidence="16 17">
    <name type="scientific">Sphingomonas lycopersici</name>
    <dbReference type="NCBI Taxonomy" id="2951807"/>
    <lineage>
        <taxon>Bacteria</taxon>
        <taxon>Pseudomonadati</taxon>
        <taxon>Pseudomonadota</taxon>
        <taxon>Alphaproteobacteria</taxon>
        <taxon>Sphingomonadales</taxon>
        <taxon>Sphingomonadaceae</taxon>
        <taxon>Sphingomonas</taxon>
    </lineage>
</organism>
<keyword evidence="13" id="KW-0732">Signal</keyword>
<dbReference type="Proteomes" id="UP001165565">
    <property type="component" value="Unassembled WGS sequence"/>
</dbReference>
<feature type="domain" description="TonB-dependent receptor-like beta-barrel" evidence="14">
    <location>
        <begin position="314"/>
        <end position="719"/>
    </location>
</feature>
<keyword evidence="9 11" id="KW-0472">Membrane</keyword>
<evidence type="ECO:0000256" key="12">
    <source>
        <dbReference type="RuleBase" id="RU003357"/>
    </source>
</evidence>
<keyword evidence="16" id="KW-0675">Receptor</keyword>
<dbReference type="Pfam" id="PF00593">
    <property type="entry name" value="TonB_dep_Rec_b-barrel"/>
    <property type="match status" value="1"/>
</dbReference>
<gene>
    <name evidence="16" type="ORF">NEE01_04620</name>
</gene>
<sequence>MIPNVHRLLLQSTALLLIGTAPALAAPADPASPQAKAGTVEGSDIVVTAQHREERLDKVGITIDAFDGNRLREEGATSVRDLTMYTPNLAVHLPFGENSYPSITLRGMSADNFNESAPQTTGVYVDGIYQSSSPMLAFQMFDQERVEVLKGPQGTLYGRNTTAGAVNFISRQPSFSPNGYAQIDFGRYNYLNVEAAIGGPLVGDTLAGRIATKVVRQWDGPQTDRSGGDHYGQIRTAFFRGSLLFTDNDGLRITVTGHGGVDRSDTWPFTSVAALAPAGQPNAGQICPQFLAGDIAGANANCVDVSGYHKQTKSVYDNPRSLYGRHDNSTYGVVGQIDYSFGAVRLTSVTGYDHLKRREGLDEDGGANVVTDTIRGSTVDQFSQELRLASDDDRAALTWIAGAYYSWDRLTGNPIFSSDFRDWFGGAVADYSKLSTRTGAIFGQLDYRVTPTLKLTGGLRQTWVGRDFTYRSVFTPTGGTGATTFAGTNKLNQSDWSGRIALDYTPSDQVLIYANISRGFDAGTFNSYFLGSQAALQPTRQERVTAYELGIKASVAPGVRIEAAAFYNRWTDIIVTAIENRTGVNAPYLTNGKGADIAGGELKLALRPVRRLGIDAGASYTYQRLDTLRQQNLFGTIVDLAGGRLANSPEWTLNGSARYAAPVGRYTVTPSIDVKYESRSQRDLLNTKILQTPPHALLNARLMIEDGAGWQGSLWVRNLTDIRYVAEAYQVVSGGYAGLVYNLPRTYGISLSRSF</sequence>
<proteinExistence type="inferred from homology"/>
<keyword evidence="10 11" id="KW-0998">Cell outer membrane</keyword>
<dbReference type="InterPro" id="IPR000531">
    <property type="entry name" value="Beta-barrel_TonB"/>
</dbReference>
<dbReference type="PANTHER" id="PTHR32552:SF81">
    <property type="entry name" value="TONB-DEPENDENT OUTER MEMBRANE RECEPTOR"/>
    <property type="match status" value="1"/>
</dbReference>
<evidence type="ECO:0000256" key="6">
    <source>
        <dbReference type="ARBA" id="ARBA00023004"/>
    </source>
</evidence>
<keyword evidence="3 11" id="KW-1134">Transmembrane beta strand</keyword>
<dbReference type="SUPFAM" id="SSF56935">
    <property type="entry name" value="Porins"/>
    <property type="match status" value="1"/>
</dbReference>
<dbReference type="Pfam" id="PF07715">
    <property type="entry name" value="Plug"/>
    <property type="match status" value="1"/>
</dbReference>
<keyword evidence="2 11" id="KW-0813">Transport</keyword>